<evidence type="ECO:0000313" key="1">
    <source>
        <dbReference type="EMBL" id="JAG70393.1"/>
    </source>
</evidence>
<dbReference type="AlphaFoldDB" id="A0A0C9R185"/>
<reference evidence="1" key="1">
    <citation type="submission" date="2015-01" db="EMBL/GenBank/DDBJ databases">
        <title>Transcriptome Assembly of Fopius arisanus.</title>
        <authorList>
            <person name="Geib S."/>
        </authorList>
    </citation>
    <scope>NUCLEOTIDE SEQUENCE</scope>
</reference>
<gene>
    <name evidence="1" type="primary">ARO1</name>
    <name evidence="1" type="ORF">g.54021</name>
</gene>
<feature type="non-terminal residue" evidence="1">
    <location>
        <position position="1"/>
    </location>
</feature>
<organism evidence="1">
    <name type="scientific">Fopius arisanus</name>
    <dbReference type="NCBI Taxonomy" id="64838"/>
    <lineage>
        <taxon>Eukaryota</taxon>
        <taxon>Metazoa</taxon>
        <taxon>Ecdysozoa</taxon>
        <taxon>Arthropoda</taxon>
        <taxon>Hexapoda</taxon>
        <taxon>Insecta</taxon>
        <taxon>Pterygota</taxon>
        <taxon>Neoptera</taxon>
        <taxon>Endopterygota</taxon>
        <taxon>Hymenoptera</taxon>
        <taxon>Apocrita</taxon>
        <taxon>Ichneumonoidea</taxon>
        <taxon>Braconidae</taxon>
        <taxon>Opiinae</taxon>
        <taxon>Fopius</taxon>
    </lineage>
</organism>
<accession>A0A0C9R185</accession>
<dbReference type="EMBL" id="GBYB01000626">
    <property type="protein sequence ID" value="JAG70393.1"/>
    <property type="molecule type" value="Transcribed_RNA"/>
</dbReference>
<name>A0A0C9R185_9HYME</name>
<proteinExistence type="predicted"/>
<protein>
    <submittedName>
        <fullName evidence="1">ARO1 protein</fullName>
    </submittedName>
</protein>
<feature type="non-terminal residue" evidence="1">
    <location>
        <position position="116"/>
    </location>
</feature>
<sequence length="116" mass="13231">VDAIPKVRPEQQGVVPLEKEKKIVQPYRDLQDISILQKHETRDIVEKLQHVKPAASEFTTEEDSSRLEISKKSKAKISTKVPEVPKSWIEEKVILKKSQRITKSPVKEGLDLPALK</sequence>